<evidence type="ECO:0000256" key="1">
    <source>
        <dbReference type="ARBA" id="ARBA00022614"/>
    </source>
</evidence>
<dbReference type="Proteomes" id="UP001152799">
    <property type="component" value="Chromosome 10"/>
</dbReference>
<reference evidence="4" key="1">
    <citation type="submission" date="2022-01" db="EMBL/GenBank/DDBJ databases">
        <authorList>
            <person name="King R."/>
        </authorList>
    </citation>
    <scope>NUCLEOTIDE SEQUENCE</scope>
</reference>
<keyword evidence="2" id="KW-0677">Repeat</keyword>
<dbReference type="EMBL" id="OU892286">
    <property type="protein sequence ID" value="CAG9761718.1"/>
    <property type="molecule type" value="Genomic_DNA"/>
</dbReference>
<dbReference type="AlphaFoldDB" id="A0A9N9MDX4"/>
<accession>A0A9N9MDX4</accession>
<name>A0A9N9MDX4_9CUCU</name>
<evidence type="ECO:0000313" key="4">
    <source>
        <dbReference type="EMBL" id="CAG9761718.1"/>
    </source>
</evidence>
<feature type="signal peptide" evidence="3">
    <location>
        <begin position="1"/>
        <end position="18"/>
    </location>
</feature>
<dbReference type="PROSITE" id="PS51450">
    <property type="entry name" value="LRR"/>
    <property type="match status" value="1"/>
</dbReference>
<sequence>MWFNLGLVCLTLFNVASASFLYGQPCSDRNTAYLYPNDWIIPENSTNCIDITKSGNPVAGNRTDFFKLVNQADTLYADHMSLDRFPTAIVYVLPRLEMLDLSGNEIRRLPYKMYKVMPRVTKMLLPENAVFVPRKRPLFKSVSIKMLMLSKNRIQNIYPGTFSKMPNLQILYLDGNRLKFISPDMFLPMSRLLFLHLGGNAIEEAPPKHLMPLLLKFYIIKDQKKVIK</sequence>
<evidence type="ECO:0000313" key="5">
    <source>
        <dbReference type="Proteomes" id="UP001152799"/>
    </source>
</evidence>
<dbReference type="SMART" id="SM00369">
    <property type="entry name" value="LRR_TYP"/>
    <property type="match status" value="4"/>
</dbReference>
<evidence type="ECO:0000256" key="2">
    <source>
        <dbReference type="ARBA" id="ARBA00022737"/>
    </source>
</evidence>
<dbReference type="PANTHER" id="PTHR45712">
    <property type="entry name" value="AGAP008170-PA"/>
    <property type="match status" value="1"/>
</dbReference>
<evidence type="ECO:0000256" key="3">
    <source>
        <dbReference type="SAM" id="SignalP"/>
    </source>
</evidence>
<keyword evidence="1" id="KW-0433">Leucine-rich repeat</keyword>
<dbReference type="InterPro" id="IPR032675">
    <property type="entry name" value="LRR_dom_sf"/>
</dbReference>
<dbReference type="OrthoDB" id="676979at2759"/>
<dbReference type="Gene3D" id="3.80.10.10">
    <property type="entry name" value="Ribonuclease Inhibitor"/>
    <property type="match status" value="2"/>
</dbReference>
<dbReference type="InterPro" id="IPR003591">
    <property type="entry name" value="Leu-rich_rpt_typical-subtyp"/>
</dbReference>
<protein>
    <submittedName>
        <fullName evidence="4">Uncharacterized protein</fullName>
    </submittedName>
</protein>
<dbReference type="PANTHER" id="PTHR45712:SF22">
    <property type="entry name" value="INSULIN-LIKE GROWTH FACTOR-BINDING PROTEIN COMPLEX ACID LABILE SUBUNIT"/>
    <property type="match status" value="1"/>
</dbReference>
<dbReference type="SUPFAM" id="SSF52058">
    <property type="entry name" value="L domain-like"/>
    <property type="match status" value="1"/>
</dbReference>
<feature type="chain" id="PRO_5040336552" evidence="3">
    <location>
        <begin position="19"/>
        <end position="228"/>
    </location>
</feature>
<proteinExistence type="predicted"/>
<keyword evidence="3" id="KW-0732">Signal</keyword>
<dbReference type="Pfam" id="PF13855">
    <property type="entry name" value="LRR_8"/>
    <property type="match status" value="1"/>
</dbReference>
<dbReference type="GO" id="GO:0005615">
    <property type="term" value="C:extracellular space"/>
    <property type="evidence" value="ECO:0007669"/>
    <property type="project" value="TreeGrafter"/>
</dbReference>
<organism evidence="4 5">
    <name type="scientific">Ceutorhynchus assimilis</name>
    <name type="common">cabbage seed weevil</name>
    <dbReference type="NCBI Taxonomy" id="467358"/>
    <lineage>
        <taxon>Eukaryota</taxon>
        <taxon>Metazoa</taxon>
        <taxon>Ecdysozoa</taxon>
        <taxon>Arthropoda</taxon>
        <taxon>Hexapoda</taxon>
        <taxon>Insecta</taxon>
        <taxon>Pterygota</taxon>
        <taxon>Neoptera</taxon>
        <taxon>Endopterygota</taxon>
        <taxon>Coleoptera</taxon>
        <taxon>Polyphaga</taxon>
        <taxon>Cucujiformia</taxon>
        <taxon>Curculionidae</taxon>
        <taxon>Ceutorhynchinae</taxon>
        <taxon>Ceutorhynchus</taxon>
    </lineage>
</organism>
<keyword evidence="5" id="KW-1185">Reference proteome</keyword>
<dbReference type="InterPro" id="IPR050333">
    <property type="entry name" value="SLRP"/>
</dbReference>
<dbReference type="InterPro" id="IPR001611">
    <property type="entry name" value="Leu-rich_rpt"/>
</dbReference>
<gene>
    <name evidence="4" type="ORF">CEUTPL_LOCUS2413</name>
</gene>